<dbReference type="Proteomes" id="UP001596473">
    <property type="component" value="Unassembled WGS sequence"/>
</dbReference>
<organism evidence="2 3">
    <name type="scientific">Iodobacter arcticus</name>
    <dbReference type="NCBI Taxonomy" id="590593"/>
    <lineage>
        <taxon>Bacteria</taxon>
        <taxon>Pseudomonadati</taxon>
        <taxon>Pseudomonadota</taxon>
        <taxon>Betaproteobacteria</taxon>
        <taxon>Neisseriales</taxon>
        <taxon>Chitinibacteraceae</taxon>
        <taxon>Iodobacter</taxon>
    </lineage>
</organism>
<dbReference type="RefSeq" id="WP_380186538.1">
    <property type="nucleotide sequence ID" value="NZ_JBHTBQ010000007.1"/>
</dbReference>
<name>A0ABW2QTZ7_9NEIS</name>
<reference evidence="3" key="1">
    <citation type="journal article" date="2019" name="Int. J. Syst. Evol. Microbiol.">
        <title>The Global Catalogue of Microorganisms (GCM) 10K type strain sequencing project: providing services to taxonomists for standard genome sequencing and annotation.</title>
        <authorList>
            <consortium name="The Broad Institute Genomics Platform"/>
            <consortium name="The Broad Institute Genome Sequencing Center for Infectious Disease"/>
            <person name="Wu L."/>
            <person name="Ma J."/>
        </authorList>
    </citation>
    <scope>NUCLEOTIDE SEQUENCE [LARGE SCALE GENOMIC DNA]</scope>
    <source>
        <strain evidence="3">CCUG 62945</strain>
    </source>
</reference>
<comment type="caution">
    <text evidence="2">The sequence shown here is derived from an EMBL/GenBank/DDBJ whole genome shotgun (WGS) entry which is preliminary data.</text>
</comment>
<dbReference type="InterPro" id="IPR025391">
    <property type="entry name" value="DUF4123"/>
</dbReference>
<dbReference type="EMBL" id="JBHTBQ010000007">
    <property type="protein sequence ID" value="MFC7419201.1"/>
    <property type="molecule type" value="Genomic_DNA"/>
</dbReference>
<protein>
    <submittedName>
        <fullName evidence="2">DUF4123 domain-containing protein</fullName>
    </submittedName>
</protein>
<feature type="domain" description="DUF4123" evidence="1">
    <location>
        <begin position="19"/>
        <end position="140"/>
    </location>
</feature>
<proteinExistence type="predicted"/>
<sequence length="283" mass="31969">MTDLFIKMKELLVHSSGNYYLLVDQSAFPYLTKIKKKMATLHIINILDTNANQPMDAASPVLIQLDLNGLNEEIIQWFCTQGAYANGLHVLKSSLPLKQLAEKLAERSDALLPDNMTVLLRYFDTRIFASLLTILAKEQIKLLSNDIQSWWYVNRSAELIVACLDNEGRSDPETKPQIVFSAEQEAGLLDAANGDMILSQLQQNPPEIMYSMRPDQQYEVVIHLMRMAVKNGIQQIPEWLAFCVFGFATKGAIYQQAPWTELIDQLKAGKISFAEALELSNED</sequence>
<dbReference type="Pfam" id="PF13503">
    <property type="entry name" value="DUF4123"/>
    <property type="match status" value="1"/>
</dbReference>
<evidence type="ECO:0000313" key="3">
    <source>
        <dbReference type="Proteomes" id="UP001596473"/>
    </source>
</evidence>
<keyword evidence="3" id="KW-1185">Reference proteome</keyword>
<evidence type="ECO:0000313" key="2">
    <source>
        <dbReference type="EMBL" id="MFC7419201.1"/>
    </source>
</evidence>
<evidence type="ECO:0000259" key="1">
    <source>
        <dbReference type="Pfam" id="PF13503"/>
    </source>
</evidence>
<gene>
    <name evidence="2" type="ORF">ACFQNF_04860</name>
</gene>
<accession>A0ABW2QTZ7</accession>